<dbReference type="PANTHER" id="PTHR21301">
    <property type="entry name" value="REVERSE TRANSCRIPTASE"/>
    <property type="match status" value="1"/>
</dbReference>
<dbReference type="AlphaFoldDB" id="A0AAV7VYM4"/>
<comment type="caution">
    <text evidence="2">The sequence shown here is derived from an EMBL/GenBank/DDBJ whole genome shotgun (WGS) entry which is preliminary data.</text>
</comment>
<evidence type="ECO:0000313" key="2">
    <source>
        <dbReference type="EMBL" id="KAJ1205904.1"/>
    </source>
</evidence>
<reference evidence="2" key="1">
    <citation type="journal article" date="2022" name="bioRxiv">
        <title>Sequencing and chromosome-scale assembly of the giantPleurodeles waltlgenome.</title>
        <authorList>
            <person name="Brown T."/>
            <person name="Elewa A."/>
            <person name="Iarovenko S."/>
            <person name="Subramanian E."/>
            <person name="Araus A.J."/>
            <person name="Petzold A."/>
            <person name="Susuki M."/>
            <person name="Suzuki K.-i.T."/>
            <person name="Hayashi T."/>
            <person name="Toyoda A."/>
            <person name="Oliveira C."/>
            <person name="Osipova E."/>
            <person name="Leigh N.D."/>
            <person name="Simon A."/>
            <person name="Yun M.H."/>
        </authorList>
    </citation>
    <scope>NUCLEOTIDE SEQUENCE</scope>
    <source>
        <strain evidence="2">20211129_DDA</strain>
        <tissue evidence="2">Liver</tissue>
    </source>
</reference>
<evidence type="ECO:0000313" key="3">
    <source>
        <dbReference type="Proteomes" id="UP001066276"/>
    </source>
</evidence>
<dbReference type="PANTHER" id="PTHR21301:SF12">
    <property type="match status" value="1"/>
</dbReference>
<dbReference type="EMBL" id="JANPWB010000002">
    <property type="protein sequence ID" value="KAJ1205904.1"/>
    <property type="molecule type" value="Genomic_DNA"/>
</dbReference>
<dbReference type="Pfam" id="PF26215">
    <property type="entry name" value="HTH_animal"/>
    <property type="match status" value="1"/>
</dbReference>
<dbReference type="Proteomes" id="UP001066276">
    <property type="component" value="Chromosome 1_2"/>
</dbReference>
<protein>
    <recommendedName>
        <fullName evidence="1">Helix-turn-helix domain-containing protein</fullName>
    </recommendedName>
</protein>
<feature type="domain" description="Helix-turn-helix" evidence="1">
    <location>
        <begin position="134"/>
        <end position="191"/>
    </location>
</feature>
<dbReference type="InterPro" id="IPR058912">
    <property type="entry name" value="HTH_animal"/>
</dbReference>
<proteinExistence type="predicted"/>
<keyword evidence="3" id="KW-1185">Reference proteome</keyword>
<accession>A0AAV7VYM4</accession>
<sequence>MICDKIWYCLINNFFLFDQVYKQIQGTAMGKCFAPSLANLFIGWSEEQISSSIAEYEEKVVLWCRYIDDIFIIWKGDVESALNFVARLNDNEYNLKLTEQHSNTSIQFLDVEVTVENGLVHTNLYRKKTAGNSLLNARSAHPPNLIKSIPYGDLLKAQRICSTEEKYQQECLLMCSRFQERGYSSSIINQAVKGGRLSKIWNIV</sequence>
<gene>
    <name evidence="2" type="ORF">NDU88_001325</name>
</gene>
<organism evidence="2 3">
    <name type="scientific">Pleurodeles waltl</name>
    <name type="common">Iberian ribbed newt</name>
    <dbReference type="NCBI Taxonomy" id="8319"/>
    <lineage>
        <taxon>Eukaryota</taxon>
        <taxon>Metazoa</taxon>
        <taxon>Chordata</taxon>
        <taxon>Craniata</taxon>
        <taxon>Vertebrata</taxon>
        <taxon>Euteleostomi</taxon>
        <taxon>Amphibia</taxon>
        <taxon>Batrachia</taxon>
        <taxon>Caudata</taxon>
        <taxon>Salamandroidea</taxon>
        <taxon>Salamandridae</taxon>
        <taxon>Pleurodelinae</taxon>
        <taxon>Pleurodeles</taxon>
    </lineage>
</organism>
<evidence type="ECO:0000259" key="1">
    <source>
        <dbReference type="Pfam" id="PF26215"/>
    </source>
</evidence>
<name>A0AAV7VYM4_PLEWA</name>